<evidence type="ECO:0000313" key="4">
    <source>
        <dbReference type="EMBL" id="MDQ0338971.1"/>
    </source>
</evidence>
<keyword evidence="2 4" id="KW-0456">Lyase</keyword>
<dbReference type="PROSITE" id="PS00166">
    <property type="entry name" value="ENOYL_COA_HYDRATASE"/>
    <property type="match status" value="1"/>
</dbReference>
<dbReference type="Proteomes" id="UP001232445">
    <property type="component" value="Unassembled WGS sequence"/>
</dbReference>
<dbReference type="Gene3D" id="1.10.12.10">
    <property type="entry name" value="Lyase 2-enoyl-coa Hydratase, Chain A, domain 2"/>
    <property type="match status" value="1"/>
</dbReference>
<dbReference type="Pfam" id="PF00378">
    <property type="entry name" value="ECH_1"/>
    <property type="match status" value="1"/>
</dbReference>
<dbReference type="PANTHER" id="PTHR11941">
    <property type="entry name" value="ENOYL-COA HYDRATASE-RELATED"/>
    <property type="match status" value="1"/>
</dbReference>
<dbReference type="EMBL" id="JAUSUQ010000005">
    <property type="protein sequence ID" value="MDQ0338971.1"/>
    <property type="molecule type" value="Genomic_DNA"/>
</dbReference>
<name>A0ABU0CSU5_9BACI</name>
<protein>
    <submittedName>
        <fullName evidence="4">Enoyl-CoA hydratase</fullName>
        <ecNumber evidence="4">4.2.1.17</ecNumber>
    </submittedName>
</protein>
<sequence length="257" mass="28038">MSEPLIVKKMEGPVAVLQLNRPHVLNALNLALMDELVEQLKQLQADQDVRCIILTGNHKAFAAGADIDEMAGVSLAEMKMRNQFMLWDLIPRFTKPLIAAVQGYALGGGCELAMSCDLIIASEKAVFGQPEINLGAMPGAGGAQRLVKAMGKARAMAYLLTGRSFTAQEAYECGLVTKVVPDELVLEEAKKLALEIAHKAPVAATLIKEAVYKALDTPTQVGMDFERNAFYMCFGTEDCREGMKAFQEKRKPSFKGR</sequence>
<dbReference type="GO" id="GO:0004300">
    <property type="term" value="F:enoyl-CoA hydratase activity"/>
    <property type="evidence" value="ECO:0007669"/>
    <property type="project" value="UniProtKB-EC"/>
</dbReference>
<evidence type="ECO:0000256" key="2">
    <source>
        <dbReference type="ARBA" id="ARBA00023239"/>
    </source>
</evidence>
<dbReference type="InterPro" id="IPR001753">
    <property type="entry name" value="Enoyl-CoA_hydra/iso"/>
</dbReference>
<dbReference type="RefSeq" id="WP_307338192.1">
    <property type="nucleotide sequence ID" value="NZ_JAUSUQ010000005.1"/>
</dbReference>
<dbReference type="CDD" id="cd06558">
    <property type="entry name" value="crotonase-like"/>
    <property type="match status" value="1"/>
</dbReference>
<dbReference type="SUPFAM" id="SSF52096">
    <property type="entry name" value="ClpP/crotonase"/>
    <property type="match status" value="1"/>
</dbReference>
<evidence type="ECO:0000313" key="5">
    <source>
        <dbReference type="Proteomes" id="UP001232445"/>
    </source>
</evidence>
<keyword evidence="5" id="KW-1185">Reference proteome</keyword>
<dbReference type="EC" id="4.2.1.17" evidence="4"/>
<dbReference type="Gene3D" id="3.90.226.10">
    <property type="entry name" value="2-enoyl-CoA Hydratase, Chain A, domain 1"/>
    <property type="match status" value="1"/>
</dbReference>
<proteinExistence type="inferred from homology"/>
<accession>A0ABU0CSU5</accession>
<reference evidence="4 5" key="1">
    <citation type="submission" date="2023-07" db="EMBL/GenBank/DDBJ databases">
        <title>Genomic Encyclopedia of Type Strains, Phase IV (KMG-IV): sequencing the most valuable type-strain genomes for metagenomic binning, comparative biology and taxonomic classification.</title>
        <authorList>
            <person name="Goeker M."/>
        </authorList>
    </citation>
    <scope>NUCLEOTIDE SEQUENCE [LARGE SCALE GENOMIC DNA]</scope>
    <source>
        <strain evidence="4 5">DSM 17740</strain>
    </source>
</reference>
<comment type="caution">
    <text evidence="4">The sequence shown here is derived from an EMBL/GenBank/DDBJ whole genome shotgun (WGS) entry which is preliminary data.</text>
</comment>
<organism evidence="4 5">
    <name type="scientific">Caldalkalibacillus uzonensis</name>
    <dbReference type="NCBI Taxonomy" id="353224"/>
    <lineage>
        <taxon>Bacteria</taxon>
        <taxon>Bacillati</taxon>
        <taxon>Bacillota</taxon>
        <taxon>Bacilli</taxon>
        <taxon>Bacillales</taxon>
        <taxon>Bacillaceae</taxon>
        <taxon>Caldalkalibacillus</taxon>
    </lineage>
</organism>
<evidence type="ECO:0000256" key="3">
    <source>
        <dbReference type="RuleBase" id="RU003707"/>
    </source>
</evidence>
<dbReference type="InterPro" id="IPR029045">
    <property type="entry name" value="ClpP/crotonase-like_dom_sf"/>
</dbReference>
<dbReference type="PANTHER" id="PTHR11941:SF54">
    <property type="entry name" value="ENOYL-COA HYDRATASE, MITOCHONDRIAL"/>
    <property type="match status" value="1"/>
</dbReference>
<dbReference type="InterPro" id="IPR018376">
    <property type="entry name" value="Enoyl-CoA_hyd/isom_CS"/>
</dbReference>
<gene>
    <name evidence="4" type="ORF">J2S00_001757</name>
</gene>
<evidence type="ECO:0000256" key="1">
    <source>
        <dbReference type="ARBA" id="ARBA00005254"/>
    </source>
</evidence>
<dbReference type="InterPro" id="IPR014748">
    <property type="entry name" value="Enoyl-CoA_hydra_C"/>
</dbReference>
<comment type="similarity">
    <text evidence="1 3">Belongs to the enoyl-CoA hydratase/isomerase family.</text>
</comment>